<name>A0A383F4T1_9ZZZZ</name>
<proteinExistence type="predicted"/>
<sequence>MERLDWRLTAQAADFSQAHAFSMRQDFRRGNTAHAALA</sequence>
<dbReference type="AlphaFoldDB" id="A0A383F4T1"/>
<feature type="non-terminal residue" evidence="1">
    <location>
        <position position="38"/>
    </location>
</feature>
<accession>A0A383F4T1</accession>
<dbReference type="EMBL" id="UINC01231538">
    <property type="protein sequence ID" value="SVE64116.1"/>
    <property type="molecule type" value="Genomic_DNA"/>
</dbReference>
<gene>
    <name evidence="1" type="ORF">METZ01_LOCUS516970</name>
</gene>
<evidence type="ECO:0000313" key="1">
    <source>
        <dbReference type="EMBL" id="SVE64116.1"/>
    </source>
</evidence>
<reference evidence="1" key="1">
    <citation type="submission" date="2018-05" db="EMBL/GenBank/DDBJ databases">
        <authorList>
            <person name="Lanie J.A."/>
            <person name="Ng W.-L."/>
            <person name="Kazmierczak K.M."/>
            <person name="Andrzejewski T.M."/>
            <person name="Davidsen T.M."/>
            <person name="Wayne K.J."/>
            <person name="Tettelin H."/>
            <person name="Glass J.I."/>
            <person name="Rusch D."/>
            <person name="Podicherti R."/>
            <person name="Tsui H.-C.T."/>
            <person name="Winkler M.E."/>
        </authorList>
    </citation>
    <scope>NUCLEOTIDE SEQUENCE</scope>
</reference>
<protein>
    <submittedName>
        <fullName evidence="1">Uncharacterized protein</fullName>
    </submittedName>
</protein>
<organism evidence="1">
    <name type="scientific">marine metagenome</name>
    <dbReference type="NCBI Taxonomy" id="408172"/>
    <lineage>
        <taxon>unclassified sequences</taxon>
        <taxon>metagenomes</taxon>
        <taxon>ecological metagenomes</taxon>
    </lineage>
</organism>